<feature type="chain" id="PRO_5047152853" description="Lipoprotein" evidence="1">
    <location>
        <begin position="17"/>
        <end position="98"/>
    </location>
</feature>
<evidence type="ECO:0000313" key="3">
    <source>
        <dbReference type="Proteomes" id="UP000826462"/>
    </source>
</evidence>
<sequence length="98" mass="10592">MFLLRMSIAAVVVSIAAGCGSQPIGPAIAVKPGPGKPFDVYLQDDAQCKQQAREQLAKPASVDSTGKLAAQEAQMNVQQRYFAFYLQCMRDRGNTISQ</sequence>
<gene>
    <name evidence="2" type="ORF">KZJ38_00995</name>
</gene>
<keyword evidence="3" id="KW-1185">Reference proteome</keyword>
<evidence type="ECO:0008006" key="4">
    <source>
        <dbReference type="Google" id="ProtNLM"/>
    </source>
</evidence>
<evidence type="ECO:0000256" key="1">
    <source>
        <dbReference type="SAM" id="SignalP"/>
    </source>
</evidence>
<dbReference type="EMBL" id="CP080095">
    <property type="protein sequence ID" value="QYD69009.1"/>
    <property type="molecule type" value="Genomic_DNA"/>
</dbReference>
<organism evidence="2 3">
    <name type="scientific">Paraburkholderia edwinii</name>
    <dbReference type="NCBI Taxonomy" id="2861782"/>
    <lineage>
        <taxon>Bacteria</taxon>
        <taxon>Pseudomonadati</taxon>
        <taxon>Pseudomonadota</taxon>
        <taxon>Betaproteobacteria</taxon>
        <taxon>Burkholderiales</taxon>
        <taxon>Burkholderiaceae</taxon>
        <taxon>Paraburkholderia</taxon>
    </lineage>
</organism>
<name>A0ABX8UPT9_9BURK</name>
<proteinExistence type="predicted"/>
<reference evidence="2 3" key="1">
    <citation type="submission" date="2021-07" db="EMBL/GenBank/DDBJ databases">
        <title>Paraburkholderia edwinii protects Aspergillus sp. from phenazines by acting as a toxin sponge.</title>
        <authorList>
            <person name="Dahlstrom K.M."/>
            <person name="Newman D.K."/>
        </authorList>
    </citation>
    <scope>NUCLEOTIDE SEQUENCE [LARGE SCALE GENOMIC DNA]</scope>
    <source>
        <strain evidence="2 3">Pe01</strain>
    </source>
</reference>
<feature type="signal peptide" evidence="1">
    <location>
        <begin position="1"/>
        <end position="16"/>
    </location>
</feature>
<dbReference type="RefSeq" id="WP_219798384.1">
    <property type="nucleotide sequence ID" value="NZ_CP080095.1"/>
</dbReference>
<protein>
    <recommendedName>
        <fullName evidence="4">Lipoprotein</fullName>
    </recommendedName>
</protein>
<evidence type="ECO:0000313" key="2">
    <source>
        <dbReference type="EMBL" id="QYD69009.1"/>
    </source>
</evidence>
<accession>A0ABX8UPT9</accession>
<keyword evidence="1" id="KW-0732">Signal</keyword>
<dbReference type="Proteomes" id="UP000826462">
    <property type="component" value="Chromosome 1"/>
</dbReference>
<dbReference type="PROSITE" id="PS51257">
    <property type="entry name" value="PROKAR_LIPOPROTEIN"/>
    <property type="match status" value="1"/>
</dbReference>